<comment type="subcellular location">
    <subcellularLocation>
        <location evidence="1">Periplasm</location>
    </subcellularLocation>
</comment>
<dbReference type="EMBL" id="JADBEF010000001">
    <property type="protein sequence ID" value="MBE1563002.1"/>
    <property type="molecule type" value="Genomic_DNA"/>
</dbReference>
<comment type="caution">
    <text evidence="7">The sequence shown here is derived from an EMBL/GenBank/DDBJ whole genome shotgun (WGS) entry which is preliminary data.</text>
</comment>
<evidence type="ECO:0000256" key="3">
    <source>
        <dbReference type="ARBA" id="ARBA00022764"/>
    </source>
</evidence>
<dbReference type="Pfam" id="PF07940">
    <property type="entry name" value="Hepar_II_III_C"/>
    <property type="match status" value="1"/>
</dbReference>
<dbReference type="Gene3D" id="2.70.98.70">
    <property type="match status" value="1"/>
</dbReference>
<accession>A0ABR9KLU7</accession>
<dbReference type="SUPFAM" id="SSF48230">
    <property type="entry name" value="Chondroitin AC/alginate lyase"/>
    <property type="match status" value="1"/>
</dbReference>
<dbReference type="InterPro" id="IPR012480">
    <property type="entry name" value="Hepar_II_III_C"/>
</dbReference>
<evidence type="ECO:0000256" key="1">
    <source>
        <dbReference type="ARBA" id="ARBA00004418"/>
    </source>
</evidence>
<evidence type="ECO:0000256" key="2">
    <source>
        <dbReference type="ARBA" id="ARBA00022729"/>
    </source>
</evidence>
<feature type="domain" description="Heparin-sulfate lyase N-terminal" evidence="6">
    <location>
        <begin position="56"/>
        <end position="227"/>
    </location>
</feature>
<gene>
    <name evidence="7" type="ORF">H4W81_005781</name>
</gene>
<dbReference type="Gene3D" id="1.50.10.100">
    <property type="entry name" value="Chondroitin AC/alginate lyase"/>
    <property type="match status" value="1"/>
</dbReference>
<organism evidence="7 8">
    <name type="scientific">Nonomuraea africana</name>
    <dbReference type="NCBI Taxonomy" id="46171"/>
    <lineage>
        <taxon>Bacteria</taxon>
        <taxon>Bacillati</taxon>
        <taxon>Actinomycetota</taxon>
        <taxon>Actinomycetes</taxon>
        <taxon>Streptosporangiales</taxon>
        <taxon>Streptosporangiaceae</taxon>
        <taxon>Nonomuraea</taxon>
    </lineage>
</organism>
<dbReference type="PANTHER" id="PTHR39210:SF1">
    <property type="entry name" value="HEPARIN-SULFATE LYASE"/>
    <property type="match status" value="1"/>
</dbReference>
<evidence type="ECO:0000259" key="6">
    <source>
        <dbReference type="Pfam" id="PF16889"/>
    </source>
</evidence>
<keyword evidence="4" id="KW-0456">Lyase</keyword>
<dbReference type="InterPro" id="IPR008929">
    <property type="entry name" value="Chondroitin_lyas"/>
</dbReference>
<keyword evidence="2" id="KW-0732">Signal</keyword>
<feature type="domain" description="Heparinase II/III-like C-terminal" evidence="5">
    <location>
        <begin position="298"/>
        <end position="445"/>
    </location>
</feature>
<evidence type="ECO:0000259" key="5">
    <source>
        <dbReference type="Pfam" id="PF07940"/>
    </source>
</evidence>
<name>A0ABR9KLU7_9ACTN</name>
<evidence type="ECO:0000313" key="8">
    <source>
        <dbReference type="Proteomes" id="UP000661607"/>
    </source>
</evidence>
<protein>
    <recommendedName>
        <fullName evidence="9">Heparin-sulfate lyase N-terminal domain-containing protein</fullName>
    </recommendedName>
</protein>
<dbReference type="Proteomes" id="UP000661607">
    <property type="component" value="Unassembled WGS sequence"/>
</dbReference>
<evidence type="ECO:0000256" key="4">
    <source>
        <dbReference type="ARBA" id="ARBA00023239"/>
    </source>
</evidence>
<dbReference type="InterPro" id="IPR031680">
    <property type="entry name" value="Hepar_II_III_N"/>
</dbReference>
<reference evidence="7 8" key="1">
    <citation type="submission" date="2020-10" db="EMBL/GenBank/DDBJ databases">
        <title>Sequencing the genomes of 1000 actinobacteria strains.</title>
        <authorList>
            <person name="Klenk H.-P."/>
        </authorList>
    </citation>
    <scope>NUCLEOTIDE SEQUENCE [LARGE SCALE GENOMIC DNA]</scope>
    <source>
        <strain evidence="7 8">DSM 43748</strain>
    </source>
</reference>
<evidence type="ECO:0008006" key="9">
    <source>
        <dbReference type="Google" id="ProtNLM"/>
    </source>
</evidence>
<proteinExistence type="predicted"/>
<evidence type="ECO:0000313" key="7">
    <source>
        <dbReference type="EMBL" id="MBE1563002.1"/>
    </source>
</evidence>
<dbReference type="PANTHER" id="PTHR39210">
    <property type="entry name" value="HEPARIN-SULFATE LYASE"/>
    <property type="match status" value="1"/>
</dbReference>
<keyword evidence="3" id="KW-0574">Periplasm</keyword>
<dbReference type="Pfam" id="PF16889">
    <property type="entry name" value="Hepar_II_III_N"/>
    <property type="match status" value="1"/>
</dbReference>
<dbReference type="RefSeq" id="WP_318782010.1">
    <property type="nucleotide sequence ID" value="NZ_BAAASY010000004.1"/>
</dbReference>
<keyword evidence="8" id="KW-1185">Reference proteome</keyword>
<sequence>MKRAIVSVVLCVLAIGFLVRPGGPSLAAAGGRPMCDRTQFAAADVMRGPISFVGLPPVELGVDVDWRMDPYRNRSWALNLHALRWVGRLVVAYETTGGADALRRAEGTALDWVRDNPRGGWGVSEWAWAEHPIALRAPALVCLSTYVKAEWLSETLVEHAEVLADASLYKGGHNHGLDQDIALLSIGCRLGVAEWRDLALRRMTESARAAIDGQGTLQEQAPRYGVYVHQRLGVAFAAIRQCGLGVPKELSTRRRALESYVAHAIQPDGRLVAIGDGPADMRPTGFRRPGATVGVFDGGYVFGRTDWSPGAAFYSIRFGPPRRYHGHEDHLGVTYQAKGRDVLVEAGFHSYEKAAYPRWTVTPEAHNVPVVEGAAFRPGTATRLTGSSITPARQTYELTDDAYGVSRTRKVLVNHGTDVLAVLDEVPEGHRLRNLWHLAPGSRPTLVQLEMPACRRIGGQRVGTGEISPGYLKRVKTVTITSPAARSLLTVVVPGRARVACDGRTVTVRTGDGTVTFPAGIR</sequence>